<keyword evidence="3" id="KW-0540">Nuclease</keyword>
<dbReference type="PANTHER" id="PTHR12302:SF26">
    <property type="entry name" value="BLR1266 PROTEIN"/>
    <property type="match status" value="1"/>
</dbReference>
<keyword evidence="4" id="KW-1185">Reference proteome</keyword>
<evidence type="ECO:0000313" key="3">
    <source>
        <dbReference type="EMBL" id="SOC10587.1"/>
    </source>
</evidence>
<dbReference type="SUPFAM" id="SSF50199">
    <property type="entry name" value="Staphylococcal nuclease"/>
    <property type="match status" value="1"/>
</dbReference>
<dbReference type="PANTHER" id="PTHR12302">
    <property type="entry name" value="EBNA2 BINDING PROTEIN P100"/>
    <property type="match status" value="1"/>
</dbReference>
<feature type="domain" description="TNase-like" evidence="2">
    <location>
        <begin position="25"/>
        <end position="141"/>
    </location>
</feature>
<dbReference type="RefSeq" id="WP_097070390.1">
    <property type="nucleotide sequence ID" value="NZ_OBMT01000008.1"/>
</dbReference>
<dbReference type="Proteomes" id="UP000219111">
    <property type="component" value="Unassembled WGS sequence"/>
</dbReference>
<dbReference type="InterPro" id="IPR035437">
    <property type="entry name" value="SNase_OB-fold_sf"/>
</dbReference>
<evidence type="ECO:0000256" key="1">
    <source>
        <dbReference type="SAM" id="SignalP"/>
    </source>
</evidence>
<keyword evidence="3" id="KW-0255">Endonuclease</keyword>
<dbReference type="SMART" id="SM00318">
    <property type="entry name" value="SNc"/>
    <property type="match status" value="1"/>
</dbReference>
<keyword evidence="1" id="KW-0732">Signal</keyword>
<reference evidence="4" key="1">
    <citation type="submission" date="2017-08" db="EMBL/GenBank/DDBJ databases">
        <authorList>
            <person name="Varghese N."/>
            <person name="Submissions S."/>
        </authorList>
    </citation>
    <scope>NUCLEOTIDE SEQUENCE [LARGE SCALE GENOMIC DNA]</scope>
    <source>
        <strain evidence="4">JA276</strain>
    </source>
</reference>
<dbReference type="EMBL" id="OBMT01000008">
    <property type="protein sequence ID" value="SOC10587.1"/>
    <property type="molecule type" value="Genomic_DNA"/>
</dbReference>
<evidence type="ECO:0000259" key="2">
    <source>
        <dbReference type="PROSITE" id="PS50830"/>
    </source>
</evidence>
<dbReference type="PROSITE" id="PS50830">
    <property type="entry name" value="TNASE_3"/>
    <property type="match status" value="1"/>
</dbReference>
<keyword evidence="3" id="KW-0378">Hydrolase</keyword>
<gene>
    <name evidence="3" type="ORF">SAMN05877831_10890</name>
</gene>
<dbReference type="Gene3D" id="2.40.50.90">
    <property type="match status" value="1"/>
</dbReference>
<name>A0A285SRM8_9RHOB</name>
<dbReference type="InterPro" id="IPR016071">
    <property type="entry name" value="Staphylococal_nuclease_OB-fold"/>
</dbReference>
<dbReference type="OrthoDB" id="9805504at2"/>
<feature type="signal peptide" evidence="1">
    <location>
        <begin position="1"/>
        <end position="17"/>
    </location>
</feature>
<protein>
    <submittedName>
        <fullName evidence="3">Endonuclease YncB( thermonuclease family)</fullName>
    </submittedName>
</protein>
<sequence length="214" mass="23548">MMKWVLIFVALACPAAAGEVEGRARVIDGDTLAIGAEKVRLQGIDAPEHDQTCEDALGRAWPCGAAATKRLETLVGQGEILCEGKERDRYHRLLGTCRAGGQVINAVLVSEGLAEAYRRYALTYVQQEEAARAARRGIWRGAHLAPEAFRHGAAHRPERVSGCLIKGNISKNGKIFHVFGAPDYQRTQIDTRKGERWFCSEAEARAAGWRPARR</sequence>
<accession>A0A285SRM8</accession>
<organism evidence="3 4">
    <name type="scientific">Rhodobacter maris</name>
    <dbReference type="NCBI Taxonomy" id="446682"/>
    <lineage>
        <taxon>Bacteria</taxon>
        <taxon>Pseudomonadati</taxon>
        <taxon>Pseudomonadota</taxon>
        <taxon>Alphaproteobacteria</taxon>
        <taxon>Rhodobacterales</taxon>
        <taxon>Rhodobacter group</taxon>
        <taxon>Rhodobacter</taxon>
    </lineage>
</organism>
<feature type="chain" id="PRO_5012651101" evidence="1">
    <location>
        <begin position="18"/>
        <end position="214"/>
    </location>
</feature>
<dbReference type="AlphaFoldDB" id="A0A285SRM8"/>
<dbReference type="GO" id="GO:0004519">
    <property type="term" value="F:endonuclease activity"/>
    <property type="evidence" value="ECO:0007669"/>
    <property type="project" value="UniProtKB-KW"/>
</dbReference>
<dbReference type="Pfam" id="PF00565">
    <property type="entry name" value="SNase"/>
    <property type="match status" value="1"/>
</dbReference>
<evidence type="ECO:0000313" key="4">
    <source>
        <dbReference type="Proteomes" id="UP000219111"/>
    </source>
</evidence>
<proteinExistence type="predicted"/>